<gene>
    <name evidence="1" type="ordered locus">Rmet_6438</name>
</gene>
<dbReference type="HOGENOM" id="CLU_3029132_0_0_4"/>
<keyword evidence="2" id="KW-1185">Reference proteome</keyword>
<protein>
    <submittedName>
        <fullName evidence="1">Uncharacterized protein</fullName>
    </submittedName>
</protein>
<evidence type="ECO:0000313" key="1">
    <source>
        <dbReference type="EMBL" id="ADC45055.1"/>
    </source>
</evidence>
<dbReference type="KEGG" id="rme:Rmet_6438"/>
<accession>D3DXN5</accession>
<dbReference type="STRING" id="266264.Rmet_6438"/>
<sequence>MPMCWSWRPVWACIVAGPTMRHMPRGGAWSGSHGPICAANLTVFGEKWGQYHFGL</sequence>
<organism evidence="1 2">
    <name type="scientific">Cupriavidus metallidurans (strain ATCC 43123 / DSM 2839 / NBRC 102507 / CH34)</name>
    <name type="common">Ralstonia metallidurans</name>
    <dbReference type="NCBI Taxonomy" id="266264"/>
    <lineage>
        <taxon>Bacteria</taxon>
        <taxon>Pseudomonadati</taxon>
        <taxon>Pseudomonadota</taxon>
        <taxon>Betaproteobacteria</taxon>
        <taxon>Burkholderiales</taxon>
        <taxon>Burkholderiaceae</taxon>
        <taxon>Cupriavidus</taxon>
    </lineage>
</organism>
<name>D3DXN5_CUPMC</name>
<dbReference type="EMBL" id="CP000352">
    <property type="protein sequence ID" value="ADC45055.1"/>
    <property type="molecule type" value="Genomic_DNA"/>
</dbReference>
<dbReference type="Proteomes" id="UP000002429">
    <property type="component" value="Chromosome"/>
</dbReference>
<reference evidence="2" key="1">
    <citation type="journal article" date="2010" name="PLoS ONE">
        <title>The complete genome sequence of Cupriavidus metallidurans strain CH34, a master survivalist in harsh and anthropogenic environments.</title>
        <authorList>
            <person name="Janssen P.J."/>
            <person name="Van Houdt R."/>
            <person name="Moors H."/>
            <person name="Monsieurs P."/>
            <person name="Morin N."/>
            <person name="Michaux A."/>
            <person name="Benotmane M.A."/>
            <person name="Leys N."/>
            <person name="Vallaeys T."/>
            <person name="Lapidus A."/>
            <person name="Monchy S."/>
            <person name="Medigue C."/>
            <person name="Taghavi S."/>
            <person name="McCorkle S."/>
            <person name="Dunn J."/>
            <person name="van der Lelie D."/>
            <person name="Mergeay M."/>
        </authorList>
    </citation>
    <scope>NUCLEOTIDE SEQUENCE [LARGE SCALE GENOMIC DNA]</scope>
    <source>
        <strain evidence="2">ATCC 43123 / DSM 2839 / NBRC 102507 / CH34</strain>
    </source>
</reference>
<dbReference type="AlphaFoldDB" id="D3DXN5"/>
<proteinExistence type="predicted"/>
<evidence type="ECO:0000313" key="2">
    <source>
        <dbReference type="Proteomes" id="UP000002429"/>
    </source>
</evidence>